<comment type="caution">
    <text evidence="5">The sequence shown here is derived from an EMBL/GenBank/DDBJ whole genome shotgun (WGS) entry which is preliminary data.</text>
</comment>
<keyword evidence="2" id="KW-0560">Oxidoreductase</keyword>
<dbReference type="InterPro" id="IPR055170">
    <property type="entry name" value="GFO_IDH_MocA-like_dom"/>
</dbReference>
<feature type="domain" description="Gfo/Idh/MocA-like oxidoreductase N-terminal" evidence="3">
    <location>
        <begin position="1"/>
        <end position="114"/>
    </location>
</feature>
<feature type="domain" description="GFO/IDH/MocA-like oxidoreductase" evidence="4">
    <location>
        <begin position="124"/>
        <end position="237"/>
    </location>
</feature>
<dbReference type="InterPro" id="IPR000683">
    <property type="entry name" value="Gfo/Idh/MocA-like_OxRdtase_N"/>
</dbReference>
<dbReference type="Gene3D" id="3.40.50.720">
    <property type="entry name" value="NAD(P)-binding Rossmann-like Domain"/>
    <property type="match status" value="1"/>
</dbReference>
<dbReference type="Pfam" id="PF22725">
    <property type="entry name" value="GFO_IDH_MocA_C3"/>
    <property type="match status" value="1"/>
</dbReference>
<dbReference type="Proteomes" id="UP001499924">
    <property type="component" value="Unassembled WGS sequence"/>
</dbReference>
<comment type="similarity">
    <text evidence="1">Belongs to the Gfo/Idh/MocA family.</text>
</comment>
<dbReference type="InterPro" id="IPR036291">
    <property type="entry name" value="NAD(P)-bd_dom_sf"/>
</dbReference>
<evidence type="ECO:0000256" key="2">
    <source>
        <dbReference type="ARBA" id="ARBA00023002"/>
    </source>
</evidence>
<evidence type="ECO:0000259" key="4">
    <source>
        <dbReference type="Pfam" id="PF22725"/>
    </source>
</evidence>
<dbReference type="SUPFAM" id="SSF55347">
    <property type="entry name" value="Glyceraldehyde-3-phosphate dehydrogenase-like, C-terminal domain"/>
    <property type="match status" value="1"/>
</dbReference>
<dbReference type="PANTHER" id="PTHR22604">
    <property type="entry name" value="OXIDOREDUCTASES"/>
    <property type="match status" value="1"/>
</dbReference>
<dbReference type="SUPFAM" id="SSF51735">
    <property type="entry name" value="NAD(P)-binding Rossmann-fold domains"/>
    <property type="match status" value="1"/>
</dbReference>
<evidence type="ECO:0000256" key="1">
    <source>
        <dbReference type="ARBA" id="ARBA00010928"/>
    </source>
</evidence>
<gene>
    <name evidence="5" type="ORF">GCM10010531_22530</name>
</gene>
<dbReference type="Gene3D" id="3.30.360.10">
    <property type="entry name" value="Dihydrodipicolinate Reductase, domain 2"/>
    <property type="match status" value="1"/>
</dbReference>
<dbReference type="PANTHER" id="PTHR22604:SF105">
    <property type="entry name" value="TRANS-1,2-DIHYDROBENZENE-1,2-DIOL DEHYDROGENASE"/>
    <property type="match status" value="1"/>
</dbReference>
<evidence type="ECO:0000259" key="3">
    <source>
        <dbReference type="Pfam" id="PF01408"/>
    </source>
</evidence>
<dbReference type="EMBL" id="BAAAVV010000004">
    <property type="protein sequence ID" value="GAA3168983.1"/>
    <property type="molecule type" value="Genomic_DNA"/>
</dbReference>
<keyword evidence="6" id="KW-1185">Reference proteome</keyword>
<organism evidence="5 6">
    <name type="scientific">Blastococcus jejuensis</name>
    <dbReference type="NCBI Taxonomy" id="351224"/>
    <lineage>
        <taxon>Bacteria</taxon>
        <taxon>Bacillati</taxon>
        <taxon>Actinomycetota</taxon>
        <taxon>Actinomycetes</taxon>
        <taxon>Geodermatophilales</taxon>
        <taxon>Geodermatophilaceae</taxon>
        <taxon>Blastococcus</taxon>
    </lineage>
</organism>
<sequence length="321" mass="34733">MVGTGGISRTTAGDLHQTENLDLVAVASRTIDNAAEFAAEFEVPRAYGDYDALFDDDDVDVVYIGTPIATHADLARRALLAGKHVLVEKAFTTTAAEARSLAALAAERGRFLMEAMWMRFNPAFRRMLDEVSAGAIGDVRTVQAGFGIPFPPSWNIWRPELGGGALLDMGVYPLTLAHLMLGPPEIIRATGELRRDGLDVTASVFLRYGEGRFAQALTSLAGFVNPVATVGGTEGFIAFDQPFMSADSFRVETPPDGEPRTVTVPLEGAGYVPMFRAVGEAIAEGRLEHPWRPLAETIAVLETMDEVRRQLTGDPRRRGRG</sequence>
<evidence type="ECO:0000313" key="5">
    <source>
        <dbReference type="EMBL" id="GAA3168983.1"/>
    </source>
</evidence>
<dbReference type="InterPro" id="IPR050984">
    <property type="entry name" value="Gfo/Idh/MocA_domain"/>
</dbReference>
<accession>A0ABP6PBJ6</accession>
<reference evidence="6" key="1">
    <citation type="journal article" date="2019" name="Int. J. Syst. Evol. Microbiol.">
        <title>The Global Catalogue of Microorganisms (GCM) 10K type strain sequencing project: providing services to taxonomists for standard genome sequencing and annotation.</title>
        <authorList>
            <consortium name="The Broad Institute Genomics Platform"/>
            <consortium name="The Broad Institute Genome Sequencing Center for Infectious Disease"/>
            <person name="Wu L."/>
            <person name="Ma J."/>
        </authorList>
    </citation>
    <scope>NUCLEOTIDE SEQUENCE [LARGE SCALE GENOMIC DNA]</scope>
    <source>
        <strain evidence="6">JCM 15614</strain>
    </source>
</reference>
<name>A0ABP6PBJ6_9ACTN</name>
<dbReference type="Pfam" id="PF01408">
    <property type="entry name" value="GFO_IDH_MocA"/>
    <property type="match status" value="1"/>
</dbReference>
<evidence type="ECO:0000313" key="6">
    <source>
        <dbReference type="Proteomes" id="UP001499924"/>
    </source>
</evidence>
<proteinExistence type="inferred from homology"/>
<protein>
    <submittedName>
        <fullName evidence="5">Gfo/Idh/MocA family oxidoreductase</fullName>
    </submittedName>
</protein>